<keyword evidence="4" id="KW-1185">Reference proteome</keyword>
<dbReference type="InterPro" id="IPR002035">
    <property type="entry name" value="VWF_A"/>
</dbReference>
<sequence>MADPGDHENRQKARPVVSIMVALFTGSGIFLQQLSTDEPASTARWIMLVFGSVVGGLGGLFAAGLFDELLAWSGSGWKALREWARLRYVLAVAAACLLALALGFTVPRGIDAARRWLRGCEQPAAVRVLTSTEQLTAVRQLADAYEAATARRYHGCPSADLYVYGARPADVHEAVASGWTNDALRRIGPRPDVWLPDSSLDLTLTQDAAVRFAVTVPVAERRTIGHSPVVLGVPAANVPEELAARRRELTWQQLWREATQRGWDVVRPDPSVSTPGVLATAALYTGLSADAAGARAVEQRIERSLDTGGFPLGTSAQLLCHKLTADPRRAAVIADEQAVVRFNQGLGGCGLGPQAPAPEQALVAFYPKDTVSEDRLFLRLGWDGTGTATTAAAKDFGAWLGGAEGKRTMLRSALRPPPLFDVTDPLTEQFGAQPGVAFDRRPPARETIDGSLRRYAQARRPGRILLALDASGSMQTAVDRAGTTRFQLASRGVARALELMSGRDEFGLRIFPADGGGGGARQLVPLGRADAPVGGVPRRQAAVDALAAVRPVGGTPLYPTIADGVRDVTANPDERIASLVVLTDGNDTSGREPSEVDALIRGKGARVFVVAIGEASCGALALQQLTTHTGGACYDAGPDSVDDVLVDLFGLLWGGDAGDG</sequence>
<proteinExistence type="predicted"/>
<feature type="transmembrane region" description="Helical" evidence="1">
    <location>
        <begin position="43"/>
        <end position="66"/>
    </location>
</feature>
<evidence type="ECO:0000256" key="1">
    <source>
        <dbReference type="SAM" id="Phobius"/>
    </source>
</evidence>
<keyword evidence="1" id="KW-0472">Membrane</keyword>
<dbReference type="SUPFAM" id="SSF53850">
    <property type="entry name" value="Periplasmic binding protein-like II"/>
    <property type="match status" value="1"/>
</dbReference>
<dbReference type="SMART" id="SM00327">
    <property type="entry name" value="VWA"/>
    <property type="match status" value="1"/>
</dbReference>
<organism evidence="3 4">
    <name type="scientific">Dactylosporangium fulvum</name>
    <dbReference type="NCBI Taxonomy" id="53359"/>
    <lineage>
        <taxon>Bacteria</taxon>
        <taxon>Bacillati</taxon>
        <taxon>Actinomycetota</taxon>
        <taxon>Actinomycetes</taxon>
        <taxon>Micromonosporales</taxon>
        <taxon>Micromonosporaceae</taxon>
        <taxon>Dactylosporangium</taxon>
    </lineage>
</organism>
<gene>
    <name evidence="3" type="ORF">Dfulv_30320</name>
</gene>
<feature type="transmembrane region" description="Helical" evidence="1">
    <location>
        <begin position="12"/>
        <end position="31"/>
    </location>
</feature>
<evidence type="ECO:0000313" key="3">
    <source>
        <dbReference type="EMBL" id="UWP79451.1"/>
    </source>
</evidence>
<dbReference type="InterPro" id="IPR036465">
    <property type="entry name" value="vWFA_dom_sf"/>
</dbReference>
<dbReference type="EMBL" id="CP073720">
    <property type="protein sequence ID" value="UWP79451.1"/>
    <property type="molecule type" value="Genomic_DNA"/>
</dbReference>
<dbReference type="SUPFAM" id="SSF53300">
    <property type="entry name" value="vWA-like"/>
    <property type="match status" value="1"/>
</dbReference>
<protein>
    <submittedName>
        <fullName evidence="3">Substrate-binding and VWA domain-containing protein</fullName>
    </submittedName>
</protein>
<evidence type="ECO:0000259" key="2">
    <source>
        <dbReference type="PROSITE" id="PS50234"/>
    </source>
</evidence>
<keyword evidence="1" id="KW-0812">Transmembrane</keyword>
<feature type="transmembrane region" description="Helical" evidence="1">
    <location>
        <begin position="86"/>
        <end position="106"/>
    </location>
</feature>
<feature type="domain" description="VWFA" evidence="2">
    <location>
        <begin position="463"/>
        <end position="652"/>
    </location>
</feature>
<reference evidence="3" key="1">
    <citation type="submission" date="2021-04" db="EMBL/GenBank/DDBJ databases">
        <authorList>
            <person name="Hartkoorn R.C."/>
            <person name="Beaudoing E."/>
            <person name="Hot D."/>
        </authorList>
    </citation>
    <scope>NUCLEOTIDE SEQUENCE</scope>
    <source>
        <strain evidence="3">NRRL B-16292</strain>
    </source>
</reference>
<accession>A0ABY5VUJ0</accession>
<keyword evidence="1" id="KW-1133">Transmembrane helix</keyword>
<dbReference type="Proteomes" id="UP001059617">
    <property type="component" value="Chromosome"/>
</dbReference>
<reference evidence="3" key="2">
    <citation type="submission" date="2022-09" db="EMBL/GenBank/DDBJ databases">
        <title>Biosynthetic gene clusters of Dactylosporangioum fulvum.</title>
        <authorList>
            <person name="Caradec T."/>
        </authorList>
    </citation>
    <scope>NUCLEOTIDE SEQUENCE</scope>
    <source>
        <strain evidence="3">NRRL B-16292</strain>
    </source>
</reference>
<evidence type="ECO:0000313" key="4">
    <source>
        <dbReference type="Proteomes" id="UP001059617"/>
    </source>
</evidence>
<dbReference type="RefSeq" id="WP_259857196.1">
    <property type="nucleotide sequence ID" value="NZ_CP073720.1"/>
</dbReference>
<name>A0ABY5VUJ0_9ACTN</name>
<dbReference type="Gene3D" id="3.40.50.410">
    <property type="entry name" value="von Willebrand factor, type A domain"/>
    <property type="match status" value="1"/>
</dbReference>
<dbReference type="Pfam" id="PF13531">
    <property type="entry name" value="SBP_bac_11"/>
    <property type="match status" value="1"/>
</dbReference>
<dbReference type="PROSITE" id="PS50234">
    <property type="entry name" value="VWFA"/>
    <property type="match status" value="1"/>
</dbReference>